<feature type="compositionally biased region" description="Basic residues" evidence="6">
    <location>
        <begin position="144"/>
        <end position="158"/>
    </location>
</feature>
<dbReference type="Proteomes" id="UP001152798">
    <property type="component" value="Chromosome 1"/>
</dbReference>
<dbReference type="Gene3D" id="1.10.287.370">
    <property type="match status" value="1"/>
</dbReference>
<dbReference type="InterPro" id="IPR009053">
    <property type="entry name" value="Prefoldin"/>
</dbReference>
<comment type="function">
    <text evidence="4">Binds specifically to cytosolic chaperonin (c-CPN) and transfers target proteins to it. Binds to nascent polypeptide chain and promotes folding in an environment in which there are many competing pathways for nonnative proteins.</text>
</comment>
<dbReference type="OrthoDB" id="29646at2759"/>
<dbReference type="SUPFAM" id="SSF46579">
    <property type="entry name" value="Prefoldin"/>
    <property type="match status" value="1"/>
</dbReference>
<gene>
    <name evidence="7" type="ORF">NEZAVI_LOCUS2855</name>
</gene>
<evidence type="ECO:0000256" key="3">
    <source>
        <dbReference type="ARBA" id="ARBA00023186"/>
    </source>
</evidence>
<dbReference type="GO" id="GO:0006457">
    <property type="term" value="P:protein folding"/>
    <property type="evidence" value="ECO:0007669"/>
    <property type="project" value="InterPro"/>
</dbReference>
<dbReference type="GO" id="GO:0051082">
    <property type="term" value="F:unfolded protein binding"/>
    <property type="evidence" value="ECO:0007669"/>
    <property type="project" value="InterPro"/>
</dbReference>
<dbReference type="EMBL" id="OV725077">
    <property type="protein sequence ID" value="CAH1391938.1"/>
    <property type="molecule type" value="Genomic_DNA"/>
</dbReference>
<evidence type="ECO:0008006" key="9">
    <source>
        <dbReference type="Google" id="ProtNLM"/>
    </source>
</evidence>
<comment type="similarity">
    <text evidence="1">Belongs to the prefoldin subunit beta family.</text>
</comment>
<organism evidence="7 8">
    <name type="scientific">Nezara viridula</name>
    <name type="common">Southern green stink bug</name>
    <name type="synonym">Cimex viridulus</name>
    <dbReference type="NCBI Taxonomy" id="85310"/>
    <lineage>
        <taxon>Eukaryota</taxon>
        <taxon>Metazoa</taxon>
        <taxon>Ecdysozoa</taxon>
        <taxon>Arthropoda</taxon>
        <taxon>Hexapoda</taxon>
        <taxon>Insecta</taxon>
        <taxon>Pterygota</taxon>
        <taxon>Neoptera</taxon>
        <taxon>Paraneoptera</taxon>
        <taxon>Hemiptera</taxon>
        <taxon>Heteroptera</taxon>
        <taxon>Panheteroptera</taxon>
        <taxon>Pentatomomorpha</taxon>
        <taxon>Pentatomoidea</taxon>
        <taxon>Pentatomidae</taxon>
        <taxon>Pentatominae</taxon>
        <taxon>Nezara</taxon>
    </lineage>
</organism>
<feature type="region of interest" description="Disordered" evidence="6">
    <location>
        <begin position="124"/>
        <end position="167"/>
    </location>
</feature>
<comment type="subunit">
    <text evidence="2">Heterohexamer of two PFD-alpha type and four PFD-beta type subunits.</text>
</comment>
<dbReference type="InterPro" id="IPR027235">
    <property type="entry name" value="PFD2"/>
</dbReference>
<dbReference type="InterPro" id="IPR002777">
    <property type="entry name" value="PFD_beta-like"/>
</dbReference>
<dbReference type="CDD" id="cd23163">
    <property type="entry name" value="Prefoldin_2"/>
    <property type="match status" value="1"/>
</dbReference>
<dbReference type="PANTHER" id="PTHR13303">
    <property type="entry name" value="PREFOLDIN SUBUNIT 2"/>
    <property type="match status" value="1"/>
</dbReference>
<keyword evidence="8" id="KW-1185">Reference proteome</keyword>
<dbReference type="GO" id="GO:0016272">
    <property type="term" value="C:prefoldin complex"/>
    <property type="evidence" value="ECO:0007669"/>
    <property type="project" value="InterPro"/>
</dbReference>
<evidence type="ECO:0000313" key="7">
    <source>
        <dbReference type="EMBL" id="CAH1391938.1"/>
    </source>
</evidence>
<dbReference type="Pfam" id="PF01920">
    <property type="entry name" value="Prefoldin_2"/>
    <property type="match status" value="1"/>
</dbReference>
<evidence type="ECO:0000313" key="8">
    <source>
        <dbReference type="Proteomes" id="UP001152798"/>
    </source>
</evidence>
<proteinExistence type="inferred from homology"/>
<dbReference type="FunFam" id="1.10.287.370:FF:000002">
    <property type="entry name" value="Prefoldin subunit 2"/>
    <property type="match status" value="1"/>
</dbReference>
<sequence>MATTDSKKTTAAKPVKGKTLSPEEIYSGFQQLRNEQRNLVNKLTEVEMDLNEHKMVLETLKDLDGDRKCFRLIGGVLCEKTVKDVIPTLTTNRDQLMVVAESLNEQVTKKGIEINEYKEKHNIGIRGVDDPPQSSTSEVTDNRNRRKSKEKPTLKTKYKSGTDKRNI</sequence>
<name>A0A9P0E895_NEZVI</name>
<evidence type="ECO:0000256" key="6">
    <source>
        <dbReference type="SAM" id="MobiDB-lite"/>
    </source>
</evidence>
<keyword evidence="3" id="KW-0143">Chaperone</keyword>
<dbReference type="AlphaFoldDB" id="A0A9P0E895"/>
<evidence type="ECO:0000256" key="1">
    <source>
        <dbReference type="ARBA" id="ARBA00008045"/>
    </source>
</evidence>
<feature type="coiled-coil region" evidence="5">
    <location>
        <begin position="29"/>
        <end position="63"/>
    </location>
</feature>
<reference evidence="7" key="1">
    <citation type="submission" date="2022-01" db="EMBL/GenBank/DDBJ databases">
        <authorList>
            <person name="King R."/>
        </authorList>
    </citation>
    <scope>NUCLEOTIDE SEQUENCE</scope>
</reference>
<evidence type="ECO:0000256" key="4">
    <source>
        <dbReference type="ARBA" id="ARBA00024667"/>
    </source>
</evidence>
<protein>
    <recommendedName>
        <fullName evidence="9">Molecular chaperone prefoldin subunit 2</fullName>
    </recommendedName>
</protein>
<accession>A0A9P0E895</accession>
<keyword evidence="5" id="KW-0175">Coiled coil</keyword>
<evidence type="ECO:0000256" key="2">
    <source>
        <dbReference type="ARBA" id="ARBA00011695"/>
    </source>
</evidence>
<evidence type="ECO:0000256" key="5">
    <source>
        <dbReference type="SAM" id="Coils"/>
    </source>
</evidence>